<dbReference type="GO" id="GO:0009507">
    <property type="term" value="C:chloroplast"/>
    <property type="evidence" value="ECO:0007669"/>
    <property type="project" value="UniProtKB-SubCell"/>
</dbReference>
<dbReference type="EMBL" id="OU594942">
    <property type="protein sequence ID" value="CAG9277729.1"/>
    <property type="molecule type" value="Genomic_DNA"/>
</dbReference>
<evidence type="ECO:0000256" key="3">
    <source>
        <dbReference type="ARBA" id="ARBA00022528"/>
    </source>
</evidence>
<dbReference type="Pfam" id="PF01245">
    <property type="entry name" value="Ribosomal_L19"/>
    <property type="match status" value="1"/>
</dbReference>
<keyword evidence="3" id="KW-0150">Chloroplast</keyword>
<name>A0A8J9SNI4_PHATR</name>
<dbReference type="AlphaFoldDB" id="A0A8J9SNI4"/>
<sequence length="92" mass="10533">RVGDAIEIEMVSDGGVKSDDTDLIRGVVIGITRRALDTTVLLRDVVFGEPIERRVPLHSPLLRSLKVLEENFIYKGKRKVKRAKLYFLRDRN</sequence>
<reference evidence="8" key="1">
    <citation type="submission" date="2022-02" db="EMBL/GenBank/DDBJ databases">
        <authorList>
            <person name="Giguere J D."/>
        </authorList>
    </citation>
    <scope>NUCLEOTIDE SEQUENCE</scope>
    <source>
        <strain evidence="8">CCAP 1055/1</strain>
    </source>
</reference>
<proteinExistence type="inferred from homology"/>
<evidence type="ECO:0000256" key="4">
    <source>
        <dbReference type="ARBA" id="ARBA00022640"/>
    </source>
</evidence>
<organism evidence="8">
    <name type="scientific">Phaeodactylum tricornutum</name>
    <name type="common">Diatom</name>
    <dbReference type="NCBI Taxonomy" id="2850"/>
    <lineage>
        <taxon>Eukaryota</taxon>
        <taxon>Sar</taxon>
        <taxon>Stramenopiles</taxon>
        <taxon>Ochrophyta</taxon>
        <taxon>Bacillariophyta</taxon>
        <taxon>Bacillariophyceae</taxon>
        <taxon>Bacillariophycidae</taxon>
        <taxon>Naviculales</taxon>
        <taxon>Phaeodactylaceae</taxon>
        <taxon>Phaeodactylum</taxon>
    </lineage>
</organism>
<dbReference type="GO" id="GO:0006412">
    <property type="term" value="P:translation"/>
    <property type="evidence" value="ECO:0007669"/>
    <property type="project" value="InterPro"/>
</dbReference>
<dbReference type="InterPro" id="IPR001857">
    <property type="entry name" value="Ribosomal_bL19"/>
</dbReference>
<feature type="non-terminal residue" evidence="8">
    <location>
        <position position="1"/>
    </location>
</feature>
<dbReference type="SUPFAM" id="SSF50104">
    <property type="entry name" value="Translation proteins SH3-like domain"/>
    <property type="match status" value="1"/>
</dbReference>
<evidence type="ECO:0000256" key="5">
    <source>
        <dbReference type="ARBA" id="ARBA00022980"/>
    </source>
</evidence>
<evidence type="ECO:0000256" key="1">
    <source>
        <dbReference type="ARBA" id="ARBA00004229"/>
    </source>
</evidence>
<dbReference type="GO" id="GO:0003735">
    <property type="term" value="F:structural constituent of ribosome"/>
    <property type="evidence" value="ECO:0007669"/>
    <property type="project" value="InterPro"/>
</dbReference>
<dbReference type="InterPro" id="IPR038657">
    <property type="entry name" value="Ribosomal_bL19_sf"/>
</dbReference>
<evidence type="ECO:0000256" key="2">
    <source>
        <dbReference type="ARBA" id="ARBA00005781"/>
    </source>
</evidence>
<dbReference type="PANTHER" id="PTHR15680">
    <property type="entry name" value="RIBOSOMAL PROTEIN L19"/>
    <property type="match status" value="1"/>
</dbReference>
<evidence type="ECO:0000313" key="8">
    <source>
        <dbReference type="EMBL" id="CAG9277729.1"/>
    </source>
</evidence>
<dbReference type="PANTHER" id="PTHR15680:SF9">
    <property type="entry name" value="LARGE RIBOSOMAL SUBUNIT PROTEIN BL19M"/>
    <property type="match status" value="1"/>
</dbReference>
<accession>A0A8J9SNI4</accession>
<keyword evidence="5" id="KW-0689">Ribosomal protein</keyword>
<gene>
    <name evidence="8" type="ORF">PTTT1_LOCUS4701</name>
</gene>
<dbReference type="Gene3D" id="2.30.30.790">
    <property type="match status" value="1"/>
</dbReference>
<keyword evidence="4" id="KW-0934">Plastid</keyword>
<dbReference type="InterPro" id="IPR008991">
    <property type="entry name" value="Translation_prot_SH3-like_sf"/>
</dbReference>
<comment type="similarity">
    <text evidence="2">Belongs to the bacterial ribosomal protein bL19 family.</text>
</comment>
<dbReference type="GO" id="GO:0005762">
    <property type="term" value="C:mitochondrial large ribosomal subunit"/>
    <property type="evidence" value="ECO:0007669"/>
    <property type="project" value="TreeGrafter"/>
</dbReference>
<evidence type="ECO:0000256" key="7">
    <source>
        <dbReference type="ARBA" id="ARBA00035376"/>
    </source>
</evidence>
<comment type="subcellular location">
    <subcellularLocation>
        <location evidence="1">Plastid</location>
        <location evidence="1">Chloroplast</location>
    </subcellularLocation>
</comment>
<dbReference type="Proteomes" id="UP000836788">
    <property type="component" value="Chromosome 1"/>
</dbReference>
<protein>
    <recommendedName>
        <fullName evidence="7">50S ribosomal protein L19, chloroplastic</fullName>
    </recommendedName>
</protein>
<feature type="non-terminal residue" evidence="8">
    <location>
        <position position="92"/>
    </location>
</feature>
<evidence type="ECO:0000256" key="6">
    <source>
        <dbReference type="ARBA" id="ARBA00023274"/>
    </source>
</evidence>
<keyword evidence="6" id="KW-0687">Ribonucleoprotein</keyword>